<keyword evidence="1" id="KW-0547">Nucleotide-binding</keyword>
<evidence type="ECO:0000256" key="2">
    <source>
        <dbReference type="ARBA" id="ARBA00022801"/>
    </source>
</evidence>
<evidence type="ECO:0000313" key="9">
    <source>
        <dbReference type="Proteomes" id="UP000232323"/>
    </source>
</evidence>
<dbReference type="GO" id="GO:0016787">
    <property type="term" value="F:hydrolase activity"/>
    <property type="evidence" value="ECO:0007669"/>
    <property type="project" value="UniProtKB-KW"/>
</dbReference>
<dbReference type="Gene3D" id="3.40.50.300">
    <property type="entry name" value="P-loop containing nucleotide triphosphate hydrolases"/>
    <property type="match status" value="2"/>
</dbReference>
<keyword evidence="4" id="KW-0067">ATP-binding</keyword>
<dbReference type="GO" id="GO:0005524">
    <property type="term" value="F:ATP binding"/>
    <property type="evidence" value="ECO:0007669"/>
    <property type="project" value="UniProtKB-KW"/>
</dbReference>
<dbReference type="Proteomes" id="UP000232323">
    <property type="component" value="Unassembled WGS sequence"/>
</dbReference>
<evidence type="ECO:0000256" key="4">
    <source>
        <dbReference type="ARBA" id="ARBA00022840"/>
    </source>
</evidence>
<feature type="region of interest" description="Disordered" evidence="5">
    <location>
        <begin position="2329"/>
        <end position="2353"/>
    </location>
</feature>
<evidence type="ECO:0000259" key="6">
    <source>
        <dbReference type="PROSITE" id="PS51192"/>
    </source>
</evidence>
<dbReference type="InterPro" id="IPR001650">
    <property type="entry name" value="Helicase_C-like"/>
</dbReference>
<organism evidence="8 9">
    <name type="scientific">Chlamydomonas eustigma</name>
    <dbReference type="NCBI Taxonomy" id="1157962"/>
    <lineage>
        <taxon>Eukaryota</taxon>
        <taxon>Viridiplantae</taxon>
        <taxon>Chlorophyta</taxon>
        <taxon>core chlorophytes</taxon>
        <taxon>Chlorophyceae</taxon>
        <taxon>CS clade</taxon>
        <taxon>Chlamydomonadales</taxon>
        <taxon>Chlamydomonadaceae</taxon>
        <taxon>Chlamydomonas</taxon>
    </lineage>
</organism>
<keyword evidence="3" id="KW-0347">Helicase</keyword>
<feature type="domain" description="Helicase ATP-binding" evidence="6">
    <location>
        <begin position="320"/>
        <end position="547"/>
    </location>
</feature>
<dbReference type="InterPro" id="IPR011545">
    <property type="entry name" value="DEAD/DEAH_box_helicase_dom"/>
</dbReference>
<gene>
    <name evidence="8" type="ORF">CEUSTIGMA_g12546.t1</name>
</gene>
<evidence type="ECO:0008006" key="10">
    <source>
        <dbReference type="Google" id="ProtNLM"/>
    </source>
</evidence>
<dbReference type="GO" id="GO:0004386">
    <property type="term" value="F:helicase activity"/>
    <property type="evidence" value="ECO:0007669"/>
    <property type="project" value="UniProtKB-KW"/>
</dbReference>
<dbReference type="GO" id="GO:0003676">
    <property type="term" value="F:nucleic acid binding"/>
    <property type="evidence" value="ECO:0007669"/>
    <property type="project" value="InterPro"/>
</dbReference>
<dbReference type="Gene3D" id="1.10.3380.20">
    <property type="match status" value="1"/>
</dbReference>
<accession>A0A250XQ09</accession>
<evidence type="ECO:0000259" key="7">
    <source>
        <dbReference type="PROSITE" id="PS51194"/>
    </source>
</evidence>
<dbReference type="PANTHER" id="PTHR47961">
    <property type="entry name" value="DNA POLYMERASE THETA, PUTATIVE (AFU_ORTHOLOGUE AFUA_1G05260)-RELATED"/>
    <property type="match status" value="1"/>
</dbReference>
<keyword evidence="2" id="KW-0378">Hydrolase</keyword>
<dbReference type="EMBL" id="BEGY01000151">
    <property type="protein sequence ID" value="GAX85126.1"/>
    <property type="molecule type" value="Genomic_DNA"/>
</dbReference>
<dbReference type="SUPFAM" id="SSF52540">
    <property type="entry name" value="P-loop containing nucleoside triphosphate hydrolases"/>
    <property type="match status" value="2"/>
</dbReference>
<dbReference type="InterPro" id="IPR027417">
    <property type="entry name" value="P-loop_NTPase"/>
</dbReference>
<dbReference type="CDD" id="cd18795">
    <property type="entry name" value="SF2_C_Ski2"/>
    <property type="match status" value="1"/>
</dbReference>
<proteinExistence type="predicted"/>
<dbReference type="InterPro" id="IPR050474">
    <property type="entry name" value="Hel308_SKI2-like"/>
</dbReference>
<dbReference type="SMART" id="SM00487">
    <property type="entry name" value="DEXDc"/>
    <property type="match status" value="1"/>
</dbReference>
<feature type="region of interest" description="Disordered" evidence="5">
    <location>
        <begin position="810"/>
        <end position="865"/>
    </location>
</feature>
<dbReference type="InterPro" id="IPR014001">
    <property type="entry name" value="Helicase_ATP-bd"/>
</dbReference>
<evidence type="ECO:0000256" key="5">
    <source>
        <dbReference type="SAM" id="MobiDB-lite"/>
    </source>
</evidence>
<feature type="region of interest" description="Disordered" evidence="5">
    <location>
        <begin position="1"/>
        <end position="36"/>
    </location>
</feature>
<dbReference type="SUPFAM" id="SSF158702">
    <property type="entry name" value="Sec63 N-terminal domain-like"/>
    <property type="match status" value="1"/>
</dbReference>
<evidence type="ECO:0000256" key="3">
    <source>
        <dbReference type="ARBA" id="ARBA00022806"/>
    </source>
</evidence>
<dbReference type="OrthoDB" id="2320933at2759"/>
<evidence type="ECO:0000256" key="1">
    <source>
        <dbReference type="ARBA" id="ARBA00022741"/>
    </source>
</evidence>
<dbReference type="Pfam" id="PF00270">
    <property type="entry name" value="DEAD"/>
    <property type="match status" value="1"/>
</dbReference>
<comment type="caution">
    <text evidence="8">The sequence shown here is derived from an EMBL/GenBank/DDBJ whole genome shotgun (WGS) entry which is preliminary data.</text>
</comment>
<reference evidence="8 9" key="1">
    <citation type="submission" date="2017-08" db="EMBL/GenBank/DDBJ databases">
        <title>Acidophilic green algal genome provides insights into adaptation to an acidic environment.</title>
        <authorList>
            <person name="Hirooka S."/>
            <person name="Hirose Y."/>
            <person name="Kanesaki Y."/>
            <person name="Higuchi S."/>
            <person name="Fujiwara T."/>
            <person name="Onuma R."/>
            <person name="Era A."/>
            <person name="Ohbayashi R."/>
            <person name="Uzuka A."/>
            <person name="Nozaki H."/>
            <person name="Yoshikawa H."/>
            <person name="Miyagishima S.Y."/>
        </authorList>
    </citation>
    <scope>NUCLEOTIDE SEQUENCE [LARGE SCALE GENOMIC DNA]</scope>
    <source>
        <strain evidence="8 9">NIES-2499</strain>
    </source>
</reference>
<dbReference type="Pfam" id="PF00271">
    <property type="entry name" value="Helicase_C"/>
    <property type="match status" value="1"/>
</dbReference>
<feature type="domain" description="Helicase C-terminal" evidence="7">
    <location>
        <begin position="622"/>
        <end position="821"/>
    </location>
</feature>
<dbReference type="PANTHER" id="PTHR47961:SF6">
    <property type="entry name" value="DNA-DIRECTED DNA POLYMERASE"/>
    <property type="match status" value="1"/>
</dbReference>
<keyword evidence="9" id="KW-1185">Reference proteome</keyword>
<name>A0A250XQ09_9CHLO</name>
<feature type="compositionally biased region" description="Polar residues" evidence="5">
    <location>
        <begin position="223"/>
        <end position="241"/>
    </location>
</feature>
<feature type="compositionally biased region" description="Polar residues" evidence="5">
    <location>
        <begin position="251"/>
        <end position="261"/>
    </location>
</feature>
<dbReference type="PROSITE" id="PS51192">
    <property type="entry name" value="HELICASE_ATP_BIND_1"/>
    <property type="match status" value="1"/>
</dbReference>
<dbReference type="PROSITE" id="PS51194">
    <property type="entry name" value="HELICASE_CTER"/>
    <property type="match status" value="1"/>
</dbReference>
<protein>
    <recommendedName>
        <fullName evidence="10">DNA-directed DNA polymerase</fullName>
    </recommendedName>
</protein>
<dbReference type="STRING" id="1157962.A0A250XQ09"/>
<dbReference type="SMART" id="SM00490">
    <property type="entry name" value="HELICc"/>
    <property type="match status" value="1"/>
</dbReference>
<sequence>MKRASSPDDWSLTTTSGELCAEAGPKDAGNKKSRLKAPFRIVKPLEQYYKQQLSLPALRKSKAVCVLHERHCPEPASAHLQRDQQVVIGTSVIPSALTSSRGPGASSEQHERSGVVLAPPTFCTALSLSQPGIHGAPLCGSLLFQPHKAIGRESKSVVIDLDPKTTRPAGYFPPSVMLSAQQQPYATHDLISCRHPVVHAVQQDVSSVRGIPPYYQHPPSSGAAGTSKQTPDALINNSSSHPFPPLPPISHSDNQELAQQQQVVCSKPLGNTKQAILTRQRPARPALRLLLSDWIAHEGVLQAYAWKGVSSLYPWQAAALECGEDGSNLVYCAPTSGGKSLVAEILLIRQLLKHLTGHRLRRAFGRLVNPPAVRTLLVLPYVSIIMEKVQHLSAVLAPLGVICKGYHADAQGAPLTSQGEMLAVCTIEKANAVINRMVLEQRLHELVFVVVDEAHMVADPQRGLPLELSLSKIMHAKRNSSYFTNSSSLMMTSAQSALSSAPSSSSLSSSLLPQPSGCHTQLVCMSATMGGLETMCAWLDARLFMTNYRPVLLTEHAVFQGKVYSKRRSTVSCTAATRAGDDKSATTLMIGKSAVQDAGNDDTPLEEQRSLSVSDPDVDKDGLVALVAEVVAEGHSCLVFCGTRSGTEVCAAQLASQLPRAQALEERRVALVEELMLATGGHANSKLVAAMRSGVAFHNASLSHQERHYIETGFRAGTLLALTATSTLAAGINLPARRVILRTLWQGVGVVSRSQYLQMIGRAGRAGHSSVGESFIMGKGAAHSTSGGEWSSICSLLTAPLPKLKSCLSQHSCPRHKKQETGIKTAAQRSINNKQKTDSDDSRSNMKCSAKDVSHDDSATSTVDEQTTGIKQKLLSMLEVASGVVSRQPASGIGISSGLKSPAVPAVPAAVAISSVIDGGSLGECCSSAAKVAPGSKASAYSTPVTNKMPPYAAGSRRMTSAAADVLSHSVHHSAAGSVVHHPSQQDLPYQQMMLEGVANGSATTDATILSLIRSTLMSHQVEPGVLQQTTRQALKSLQYDGLIRPAKAKDTTAPVVKASRCLQSSGQAVAVTASFKMEPLSSGCTAVVSGGDSGRSRITKYFEVTSMGAAVHGSGLPMALGVELYKRLDQGRHLFDLSSPLQAIFICLLDSGPLEIGNWENWGSLYKQTVTLSTRKVLSSLGCGQKKQSSTLTGNKRSSANNKCNSTSKVQVTRILDHHEALHYAGNSSKVGRQQQGLTCSSGSLVKVNRCYNGVEADGLWDYILRKQAHGSSDVRAEEQHARLAVSCMILLACTDMDVHEVAEVWGRPGKVLKKGINAGELQRLQRDLSSWAGMASVLCATANNYLSTSNQLSSSPSSLSSATAQSAAPFHPSDLLSTAGRRPAVEGGWWQLSEIMMSLSQQAAAGVKPELMTLMQVPGMTGARARALGAAGFLRPDQLAVASTDKVHEALKSTLPRLSKGAPQSSTSASFLYLSRAATTLIESARSHVREQAQQEALQECLHQTSAATVVIPKGTATRVEALAVSLTSEAVIKGGSVGGKDQAEAGVRYDTVSSAADRNAALVLSVDDDQELEQMATARAEEMLAATLMPPSSEALAGNECGDNGHHEPSPSSSFFHSSVIASSLRGRAKVLYFDSSVPVELLDRVTTMLLSQKEVAISVALNTFCRSDHGSGQSSTSPCLDYFSCGLVAEKGDSSLGIISIDGTTSCAEDGVQPVSDIVRDGGNLAELTSAGKGVPQSTHLVPTTSTSGTCGLLSVPDPLMYLQNITRANNQPKAKTGLLQTSVASREMIKSDGAGDAGIAPLSNPAAEMLGVAIAFSHTSVAYFNLYPELPQNKIAAAPGSNRDVPEDTTSAHASYLEKVWSFIHSLMGSPDITKCVFGLRQQIQALTEAHFKWHCLNQHRLVLTKQTGHAHSGNQQAHSGNQHRLLTKQTGHAHSGTTEVKHSTFLLPLDSPLLQVSGRIFDPQLLHWIVTGSTPQNLGLKSVLQAVLPEYALRVPNHRVQGVTPACRIALAAFSLSTPLYALACKEGAGKLVDAVEVPLSVILGKSAATCAFSSAGHVEPDPQSSCLRPGTSVIVPSSVILCSESNKASRNSFNLNASKHATSLPTGSLSSLSTGSLTSLPTGSLTSLPTGSLTSLPTGSLPAPFHLERDRSSFCDTNVQISGNNVQRRNMLVWMQERLQEISECVQQLIGTVVPTAGTTVVLDLSSDKQVQQLSCQAGVQKVPHSSCPECLPSAGMWPEASYQLVSPGGWMMKPQHHNSKAANNKAHILAALLSESDQLNKLRQQQLSLLSLVYGTSSTSNSSSHQDTFINKGQYPSPAAAAVQPACRDVNTSSHPAAAGQHPHQRLNLHSVVAGDSGVLTVRGMHAACTLSSAGVVTCLCNLRMAPTLYQRTLRAPEQAKAALTAQLRTPEQAKSALTAQQHVVAGNLNGGSSVQPTSSCANEASMLSIGGLIGRDVVAIVKLHKHAGVRDDDRQGLPIRPKAGQGMVVGEPPQSEFAVHGIIVSHTWKTPANRTSCCNSVVDSSAEVRKSASSASVSADIASSTALEPESCSTSPATACIRICTSRGEQLELSHLPFHSLWLLEDACEPGLLSHALNANAFQCLTKVTVRLSPLRWIQPESMLLSLSEYAASSGSSAGIEMPPCKQAHDVTPELYLPVLETFKRCTSEVPVVHTSNVGRATTKRCRHDGCLTPISTSVTKKLMKRTPGSSKSRKLKQTRHHNGSPVLAAMRLPCIPEGQEAIYIDEQENVAPAVKDPNGLVVLPALYTTVNIMAQPLRQPNKSLKQPPHFLHCFFMTVHVPLLRLLCLAFHTADLSLLAAVHSPEPWSAVSRYWAASSSPGIPKRLLGILQSPASLMKKEYLDRSCSDDTAVTCGLEFSLGDVARCVVESLTHGEGPKHLAARLSSSAQGIHAANESAVVFLGNNKLHNPPPKAEGTDFVCWVSREEAGSLLAGFQTAFPGISKHSVSLVRAVTQGRHITSLSGRNLAVAGVDARKLASSASAQALLARKLLSTQLTHSGAEVMRAVVVAGDCNSLLVDFLVRRGPSSVVSRGLLVGHAHHQGLDSSASAPAVKQDEQTCILGAAVSVEAGTIVPSNKQQQVKYDGGIEAAAAAAAVVGTSPFSASIDTAVEMPSSCTAWQLTSSDLVYCRGLTACFAVQLAGGASHDRSHRFDLHSAAYSHSCHGRSERFQDAETTALPAGPYCCALSHLAKQQDNFDAAFHHIAEGLRTMVFKLLNVPMQEERTCLFPLRLSLYWGRSMDVLSCQRLVCDN</sequence>
<feature type="region of interest" description="Disordered" evidence="5">
    <location>
        <begin position="209"/>
        <end position="261"/>
    </location>
</feature>
<evidence type="ECO:0000313" key="8">
    <source>
        <dbReference type="EMBL" id="GAX85126.1"/>
    </source>
</evidence>
<feature type="compositionally biased region" description="Basic and acidic residues" evidence="5">
    <location>
        <begin position="835"/>
        <end position="858"/>
    </location>
</feature>